<name>A0A507FMC3_9FUNG</name>
<proteinExistence type="predicted"/>
<dbReference type="STRING" id="246404.A0A507FMC3"/>
<dbReference type="OrthoDB" id="2121391at2759"/>
<dbReference type="EMBL" id="QEAP01000018">
    <property type="protein sequence ID" value="TPX77571.1"/>
    <property type="molecule type" value="Genomic_DNA"/>
</dbReference>
<evidence type="ECO:0000313" key="1">
    <source>
        <dbReference type="EMBL" id="TPX77571.1"/>
    </source>
</evidence>
<comment type="caution">
    <text evidence="1">The sequence shown here is derived from an EMBL/GenBank/DDBJ whole genome shotgun (WGS) entry which is preliminary data.</text>
</comment>
<protein>
    <submittedName>
        <fullName evidence="1">Uncharacterized protein</fullName>
    </submittedName>
</protein>
<evidence type="ECO:0000313" key="2">
    <source>
        <dbReference type="Proteomes" id="UP000320333"/>
    </source>
</evidence>
<accession>A0A507FMC3</accession>
<gene>
    <name evidence="1" type="ORF">CcCBS67573_g01193</name>
</gene>
<dbReference type="AlphaFoldDB" id="A0A507FMC3"/>
<dbReference type="Proteomes" id="UP000320333">
    <property type="component" value="Unassembled WGS sequence"/>
</dbReference>
<organism evidence="1 2">
    <name type="scientific">Chytriomyces confervae</name>
    <dbReference type="NCBI Taxonomy" id="246404"/>
    <lineage>
        <taxon>Eukaryota</taxon>
        <taxon>Fungi</taxon>
        <taxon>Fungi incertae sedis</taxon>
        <taxon>Chytridiomycota</taxon>
        <taxon>Chytridiomycota incertae sedis</taxon>
        <taxon>Chytridiomycetes</taxon>
        <taxon>Chytridiales</taxon>
        <taxon>Chytriomycetaceae</taxon>
        <taxon>Chytriomyces</taxon>
    </lineage>
</organism>
<keyword evidence="2" id="KW-1185">Reference proteome</keyword>
<sequence>MISDSQLDDSRKKGSCILTLADGAPEPDSVSGHNRGSLSNSSASISHVFRNGLQNLKRTSIGIFGVSLRMRKEVHIETIEEVLANRYAKSQEIGAMDVLKKTEHDFQAEMAAFVQIINEHCKPTENIVQLLELVACMQQTSGVISESHSNIKSEWPWKNTTAIYNRFFGLMTAFTKPESELFFRSKKSGLRLEAALLQRMNDYLYKILERPIWLQFKQTASQEIACKNSEYLEYALTQIAALVSDVLELAGVDSSFDGYNDMVSLEKKMDSSKCLGLETDPYAKVILDKQQQGKKRGGRAALGDPLTIFCAGDFILIGREEDAAAPGNGGVSRLRYIPVALKSVIARQYDMYGSLENVIEMNLCNSVLIAVQTHGADDRELLANFLNSASKQQNGAPSTTPSFWLVDKPPVETGAVLYVEPAQTEVTKPRIDVFQCLCYPHISKAGSWEKLAKCELLIVTEWDGTNPRIVVSLDGTKRPIAVMDLHVDMEMRLSGTRGVTLLMKALNTGNFGPYMINVKDTKMRDELVQSVDNIKFNLAASNFNAMTDKLMLKNIPDYIQLCPDLEATTLWFECNVNVKITTEGGSKIHQLGLSKLCLKTLESPVGPFKIATLLSESDANHVYLDSIITSDMLVQDCRTPSCALIKIAFASKPGVEYNLEFVSDKPKESVFSRSAPTTTKNKIVLHTIVSELILSTLRKDTPAHESVFRAPEPVPSDPPIIHTAPLATSETAANTPCPLPTKTQSTSQNTSTVTAKKAGPRVGGWVASQVRFFNGLAQRSVTPAASDSTDVKAKAPRKKLYLSAKSSSNFSLKEAALPSTSAPASVPVSASASSSSLPLSASSSVTLSASASASAPAVQTSSIKSTVREAEKWVKHFSEHQKAEKDDGRIILPPNGSPVELLSCWLFIPRVAKQIITSAGGPYNEMLFFAAVAFLEIDTKRKLNLAGDAF</sequence>
<reference evidence="1 2" key="1">
    <citation type="journal article" date="2019" name="Sci. Rep.">
        <title>Comparative genomics of chytrid fungi reveal insights into the obligate biotrophic and pathogenic lifestyle of Synchytrium endobioticum.</title>
        <authorList>
            <person name="van de Vossenberg B.T.L.H."/>
            <person name="Warris S."/>
            <person name="Nguyen H.D.T."/>
            <person name="van Gent-Pelzer M.P.E."/>
            <person name="Joly D.L."/>
            <person name="van de Geest H.C."/>
            <person name="Bonants P.J.M."/>
            <person name="Smith D.S."/>
            <person name="Levesque C.A."/>
            <person name="van der Lee T.A.J."/>
        </authorList>
    </citation>
    <scope>NUCLEOTIDE SEQUENCE [LARGE SCALE GENOMIC DNA]</scope>
    <source>
        <strain evidence="1 2">CBS 675.73</strain>
    </source>
</reference>